<name>A0A9P7UJY2_9PEZI</name>
<evidence type="ECO:0000256" key="2">
    <source>
        <dbReference type="ARBA" id="ARBA00022801"/>
    </source>
</evidence>
<keyword evidence="8" id="KW-1185">Reference proteome</keyword>
<keyword evidence="3" id="KW-0326">Glycosidase</keyword>
<evidence type="ECO:0000256" key="3">
    <source>
        <dbReference type="ARBA" id="ARBA00023295"/>
    </source>
</evidence>
<evidence type="ECO:0000256" key="4">
    <source>
        <dbReference type="PIRSR" id="PIRSR606710-2"/>
    </source>
</evidence>
<accession>A0A9P7UJY2</accession>
<gene>
    <name evidence="7" type="ORF">JMJ77_004549</name>
</gene>
<feature type="site" description="Important for catalytic activity, responsible for pKa modulation of the active site Glu and correct orientation of both the proton donor and substrate" evidence="4">
    <location>
        <position position="156"/>
    </location>
</feature>
<sequence>MQFLRFISFVSCPLGVLGSLANTSYTNPIIPGWHSDPSCAFVPEWNETLFCTTSSFITFPGNPVYASKDLINWKLASNAVNRVSQFPLIRNGSQGEDLGMFASTLRYNNGTFYLISTWVSAQLGGPKFVIFTTKDPFDDLSWSDAIWPETPGDTIDPDIFFDDDGSVIVASSGTPIKAAYLDLSTGNTSEPWDLWNGTGGANAEGPHVYKKDGYYYLLIAEGGTQLNHSATIARSQSIKGPWEAAPQNPLVSNRGTKEYFQTVGHADLFQDSAENWWGVALSTRGGPDLYNSLNYPMGRETVLFPVSWPVGGWPIAKKVRGNMSGPLPSKSLVQRGVGPLVGEADVEDFKPGSTVPPHWVYWRAPFDASYFTISPHGHEDTLQMTASRANLTRDIVFNVTTEGVTSIFRRQEHTFFNFTVDIELGFGKSVGDEVGVSNYVNPNQHVDLGIIYQATVSEEGDKLEPYFQLRARSINNSTAPDPRIVPIPQELLGRAIRVRISPRNETHNEFFGSSADRVGSEQSLWVFNNALLAGDGATTGGLLGVYATTNGGNDSFNGEKYEGRDHAHICPSNIENRNQYISEKPKTVRLLFRKAILETKAATLCMLIFAIMLAEDRRATQPFADYRCVF</sequence>
<dbReference type="InterPro" id="IPR013320">
    <property type="entry name" value="ConA-like_dom_sf"/>
</dbReference>
<dbReference type="GO" id="GO:0005975">
    <property type="term" value="P:carbohydrate metabolic process"/>
    <property type="evidence" value="ECO:0007669"/>
    <property type="project" value="InterPro"/>
</dbReference>
<reference evidence="7" key="1">
    <citation type="submission" date="2021-05" db="EMBL/GenBank/DDBJ databases">
        <title>Comparative genomics of three Colletotrichum scovillei strains and genetic complementation revealed genes involved fungal growth and virulence on chili pepper.</title>
        <authorList>
            <person name="Hsieh D.-K."/>
            <person name="Chuang S.-C."/>
            <person name="Chen C.-Y."/>
            <person name="Chao Y.-T."/>
            <person name="Lu M.-Y.J."/>
            <person name="Lee M.-H."/>
            <person name="Shih M.-C."/>
        </authorList>
    </citation>
    <scope>NUCLEOTIDE SEQUENCE</scope>
    <source>
        <strain evidence="7">Coll-153</strain>
    </source>
</reference>
<evidence type="ECO:0000313" key="7">
    <source>
        <dbReference type="EMBL" id="KAG7057158.1"/>
    </source>
</evidence>
<feature type="signal peptide" evidence="5">
    <location>
        <begin position="1"/>
        <end position="18"/>
    </location>
</feature>
<evidence type="ECO:0000256" key="1">
    <source>
        <dbReference type="ARBA" id="ARBA00009865"/>
    </source>
</evidence>
<evidence type="ECO:0000259" key="6">
    <source>
        <dbReference type="Pfam" id="PF17851"/>
    </source>
</evidence>
<dbReference type="GO" id="GO:0004553">
    <property type="term" value="F:hydrolase activity, hydrolyzing O-glycosyl compounds"/>
    <property type="evidence" value="ECO:0007669"/>
    <property type="project" value="InterPro"/>
</dbReference>
<feature type="chain" id="PRO_5040505508" evidence="5">
    <location>
        <begin position="19"/>
        <end position="630"/>
    </location>
</feature>
<dbReference type="InterPro" id="IPR023296">
    <property type="entry name" value="Glyco_hydro_beta-prop_sf"/>
</dbReference>
<dbReference type="CDD" id="cd18833">
    <property type="entry name" value="GH43_PcXyl-like"/>
    <property type="match status" value="1"/>
</dbReference>
<dbReference type="AlphaFoldDB" id="A0A9P7UJY2"/>
<evidence type="ECO:0000256" key="5">
    <source>
        <dbReference type="SAM" id="SignalP"/>
    </source>
</evidence>
<comment type="similarity">
    <text evidence="1">Belongs to the glycosyl hydrolase 43 family.</text>
</comment>
<dbReference type="InterPro" id="IPR006710">
    <property type="entry name" value="Glyco_hydro_43"/>
</dbReference>
<proteinExistence type="inferred from homology"/>
<evidence type="ECO:0000313" key="8">
    <source>
        <dbReference type="Proteomes" id="UP000699042"/>
    </source>
</evidence>
<dbReference type="Pfam" id="PF17851">
    <property type="entry name" value="GH43_C2"/>
    <property type="match status" value="1"/>
</dbReference>
<dbReference type="Gene3D" id="2.115.10.20">
    <property type="entry name" value="Glycosyl hydrolase domain, family 43"/>
    <property type="match status" value="1"/>
</dbReference>
<protein>
    <submittedName>
        <fullName evidence="7">Xylosidase: arabinofuranosidase</fullName>
    </submittedName>
</protein>
<dbReference type="InterPro" id="IPR041542">
    <property type="entry name" value="GH43_C2"/>
</dbReference>
<dbReference type="PANTHER" id="PTHR42812:SF17">
    <property type="entry name" value="BETA-XYLOSIDASE C-TERMINAL CONCANAVALIN A-LIKE DOMAIN-CONTAINING PROTEIN-RELATED"/>
    <property type="match status" value="1"/>
</dbReference>
<feature type="domain" description="Beta-xylosidase C-terminal Concanavalin A-like" evidence="6">
    <location>
        <begin position="347"/>
        <end position="553"/>
    </location>
</feature>
<keyword evidence="2" id="KW-0378">Hydrolase</keyword>
<comment type="caution">
    <text evidence="7">The sequence shown here is derived from an EMBL/GenBank/DDBJ whole genome shotgun (WGS) entry which is preliminary data.</text>
</comment>
<dbReference type="PANTHER" id="PTHR42812">
    <property type="entry name" value="BETA-XYLOSIDASE"/>
    <property type="match status" value="1"/>
</dbReference>
<dbReference type="InterPro" id="IPR051795">
    <property type="entry name" value="Glycosyl_Hydrlase_43"/>
</dbReference>
<dbReference type="EMBL" id="JAESDN010000001">
    <property type="protein sequence ID" value="KAG7057158.1"/>
    <property type="molecule type" value="Genomic_DNA"/>
</dbReference>
<dbReference type="Proteomes" id="UP000699042">
    <property type="component" value="Unassembled WGS sequence"/>
</dbReference>
<dbReference type="Pfam" id="PF04616">
    <property type="entry name" value="Glyco_hydro_43"/>
    <property type="match status" value="1"/>
</dbReference>
<keyword evidence="5" id="KW-0732">Signal</keyword>
<dbReference type="SUPFAM" id="SSF49899">
    <property type="entry name" value="Concanavalin A-like lectins/glucanases"/>
    <property type="match status" value="1"/>
</dbReference>
<organism evidence="7 8">
    <name type="scientific">Colletotrichum scovillei</name>
    <dbReference type="NCBI Taxonomy" id="1209932"/>
    <lineage>
        <taxon>Eukaryota</taxon>
        <taxon>Fungi</taxon>
        <taxon>Dikarya</taxon>
        <taxon>Ascomycota</taxon>
        <taxon>Pezizomycotina</taxon>
        <taxon>Sordariomycetes</taxon>
        <taxon>Hypocreomycetidae</taxon>
        <taxon>Glomerellales</taxon>
        <taxon>Glomerellaceae</taxon>
        <taxon>Colletotrichum</taxon>
        <taxon>Colletotrichum acutatum species complex</taxon>
    </lineage>
</organism>
<dbReference type="SUPFAM" id="SSF75005">
    <property type="entry name" value="Arabinanase/levansucrase/invertase"/>
    <property type="match status" value="1"/>
</dbReference>
<dbReference type="Gene3D" id="2.60.120.200">
    <property type="match status" value="1"/>
</dbReference>